<keyword evidence="3" id="KW-0413">Isomerase</keyword>
<sequence>MSDQIYRLSELTGIQASIIDVKELKREDKDSSDENMDDDNCFNVDIDFRLCEKRKLRDGRYHIVFAPPETLISSKYGRELLLSQQYQENVVGIVIDEAHCILDWSLLQEKVDYPLTIIYTSLTICGFAYKLFEHILGDEQYFPLGSDSIPSNRLFAQFHAPQTRQMKEEILKQLCSKEGIVRVVFATVAIGMGVDIRDIRQIIHIGPPSSVKAYFQETGRAGRDGKPSTALLYYNNRDIAKNRVGMQDDMRAYCASNNTCLRKLLLKSLDYKQDIVFKPLHLCCGVCEKDCDCPMCLQLLMEKL</sequence>
<keyword evidence="2" id="KW-0238">DNA-binding</keyword>
<evidence type="ECO:0000256" key="1">
    <source>
        <dbReference type="ARBA" id="ARBA00005446"/>
    </source>
</evidence>
<dbReference type="Pfam" id="PF00271">
    <property type="entry name" value="Helicase_C"/>
    <property type="match status" value="1"/>
</dbReference>
<dbReference type="PROSITE" id="PS51194">
    <property type="entry name" value="HELICASE_CTER"/>
    <property type="match status" value="1"/>
</dbReference>
<organism evidence="8 9">
    <name type="scientific">Paramuricea clavata</name>
    <name type="common">Red gorgonian</name>
    <name type="synonym">Violescent sea-whip</name>
    <dbReference type="NCBI Taxonomy" id="317549"/>
    <lineage>
        <taxon>Eukaryota</taxon>
        <taxon>Metazoa</taxon>
        <taxon>Cnidaria</taxon>
        <taxon>Anthozoa</taxon>
        <taxon>Octocorallia</taxon>
        <taxon>Malacalcyonacea</taxon>
        <taxon>Plexauridae</taxon>
        <taxon>Paramuricea</taxon>
    </lineage>
</organism>
<evidence type="ECO:0000256" key="6">
    <source>
        <dbReference type="ARBA" id="ARBA00044566"/>
    </source>
</evidence>
<dbReference type="OrthoDB" id="2499463at2759"/>
<evidence type="ECO:0000256" key="4">
    <source>
        <dbReference type="ARBA" id="ARBA00034617"/>
    </source>
</evidence>
<dbReference type="GO" id="GO:0009378">
    <property type="term" value="F:four-way junction helicase activity"/>
    <property type="evidence" value="ECO:0007669"/>
    <property type="project" value="TreeGrafter"/>
</dbReference>
<gene>
    <name evidence="8" type="ORF">PACLA_8A053556</name>
</gene>
<reference evidence="8" key="1">
    <citation type="submission" date="2020-04" db="EMBL/GenBank/DDBJ databases">
        <authorList>
            <person name="Alioto T."/>
            <person name="Alioto T."/>
            <person name="Gomez Garrido J."/>
        </authorList>
    </citation>
    <scope>NUCLEOTIDE SEQUENCE</scope>
    <source>
        <strain evidence="8">A484AB</strain>
    </source>
</reference>
<evidence type="ECO:0000256" key="3">
    <source>
        <dbReference type="ARBA" id="ARBA00023235"/>
    </source>
</evidence>
<dbReference type="PANTHER" id="PTHR13710">
    <property type="entry name" value="DNA HELICASE RECQ FAMILY MEMBER"/>
    <property type="match status" value="1"/>
</dbReference>
<dbReference type="GO" id="GO:0005737">
    <property type="term" value="C:cytoplasm"/>
    <property type="evidence" value="ECO:0007669"/>
    <property type="project" value="TreeGrafter"/>
</dbReference>
<dbReference type="Gene3D" id="3.40.50.300">
    <property type="entry name" value="P-loop containing nucleotide triphosphate hydrolases"/>
    <property type="match status" value="2"/>
</dbReference>
<dbReference type="PANTHER" id="PTHR13710:SF105">
    <property type="entry name" value="ATP-DEPENDENT DNA HELICASE Q1"/>
    <property type="match status" value="1"/>
</dbReference>
<dbReference type="GO" id="GO:0043138">
    <property type="term" value="F:3'-5' DNA helicase activity"/>
    <property type="evidence" value="ECO:0007669"/>
    <property type="project" value="UniProtKB-EC"/>
</dbReference>
<comment type="catalytic activity">
    <reaction evidence="4">
        <text>Couples ATP hydrolysis with the unwinding of duplex DNA by translocating in the 3'-5' direction.</text>
        <dbReference type="EC" id="5.6.2.4"/>
    </reaction>
</comment>
<dbReference type="SUPFAM" id="SSF52540">
    <property type="entry name" value="P-loop containing nucleoside triphosphate hydrolases"/>
    <property type="match status" value="1"/>
</dbReference>
<dbReference type="GO" id="GO:0005634">
    <property type="term" value="C:nucleus"/>
    <property type="evidence" value="ECO:0007669"/>
    <property type="project" value="TreeGrafter"/>
</dbReference>
<keyword evidence="9" id="KW-1185">Reference proteome</keyword>
<dbReference type="EMBL" id="CACRXK020005548">
    <property type="protein sequence ID" value="CAB4006584.1"/>
    <property type="molecule type" value="Genomic_DNA"/>
</dbReference>
<comment type="similarity">
    <text evidence="1">Belongs to the helicase family. RecQ subfamily.</text>
</comment>
<protein>
    <recommendedName>
        <fullName evidence="5">DNA 3'-5' helicase</fullName>
        <ecNumber evidence="5">5.6.2.4</ecNumber>
    </recommendedName>
    <alternativeName>
        <fullName evidence="6">DNA 3'-5' helicase Q1</fullName>
    </alternativeName>
</protein>
<dbReference type="GO" id="GO:0005694">
    <property type="term" value="C:chromosome"/>
    <property type="evidence" value="ECO:0007669"/>
    <property type="project" value="TreeGrafter"/>
</dbReference>
<evidence type="ECO:0000259" key="7">
    <source>
        <dbReference type="PROSITE" id="PS51194"/>
    </source>
</evidence>
<dbReference type="Proteomes" id="UP001152795">
    <property type="component" value="Unassembled WGS sequence"/>
</dbReference>
<evidence type="ECO:0000256" key="2">
    <source>
        <dbReference type="ARBA" id="ARBA00023125"/>
    </source>
</evidence>
<dbReference type="InterPro" id="IPR001650">
    <property type="entry name" value="Helicase_C-like"/>
</dbReference>
<evidence type="ECO:0000256" key="5">
    <source>
        <dbReference type="ARBA" id="ARBA00034808"/>
    </source>
</evidence>
<dbReference type="EC" id="5.6.2.4" evidence="5"/>
<name>A0A7D9IGV4_PARCT</name>
<evidence type="ECO:0000313" key="9">
    <source>
        <dbReference type="Proteomes" id="UP001152795"/>
    </source>
</evidence>
<feature type="domain" description="Helicase C-terminal" evidence="7">
    <location>
        <begin position="106"/>
        <end position="265"/>
    </location>
</feature>
<comment type="caution">
    <text evidence="8">The sequence shown here is derived from an EMBL/GenBank/DDBJ whole genome shotgun (WGS) entry which is preliminary data.</text>
</comment>
<evidence type="ECO:0000313" key="8">
    <source>
        <dbReference type="EMBL" id="CAB4006584.1"/>
    </source>
</evidence>
<proteinExistence type="inferred from homology"/>
<dbReference type="InterPro" id="IPR027417">
    <property type="entry name" value="P-loop_NTPase"/>
</dbReference>
<dbReference type="SMART" id="SM00490">
    <property type="entry name" value="HELICc"/>
    <property type="match status" value="1"/>
</dbReference>
<dbReference type="GO" id="GO:0000724">
    <property type="term" value="P:double-strand break repair via homologous recombination"/>
    <property type="evidence" value="ECO:0007669"/>
    <property type="project" value="TreeGrafter"/>
</dbReference>
<dbReference type="AlphaFoldDB" id="A0A7D9IGV4"/>
<accession>A0A7D9IGV4</accession>